<evidence type="ECO:0000256" key="8">
    <source>
        <dbReference type="ARBA" id="ARBA00022989"/>
    </source>
</evidence>
<dbReference type="InterPro" id="IPR003856">
    <property type="entry name" value="LPS_length_determ_N"/>
</dbReference>
<dbReference type="GO" id="GO:0005886">
    <property type="term" value="C:plasma membrane"/>
    <property type="evidence" value="ECO:0007669"/>
    <property type="project" value="UniProtKB-SubCell"/>
</dbReference>
<comment type="subcellular location">
    <subcellularLocation>
        <location evidence="1">Cell membrane</location>
        <topology evidence="1">Multi-pass membrane protein</topology>
    </subcellularLocation>
</comment>
<accession>A0AA96ZZP4</accession>
<feature type="transmembrane region" description="Helical" evidence="12">
    <location>
        <begin position="176"/>
        <end position="197"/>
    </location>
</feature>
<dbReference type="KEGG" id="ssuv:PXH68_04015"/>
<evidence type="ECO:0000256" key="4">
    <source>
        <dbReference type="ARBA" id="ARBA00020739"/>
    </source>
</evidence>
<sequence length="242" mass="27207">MNQQNAELIDIFDLLKIIRKNIVFLFFSIIFCSGLSVLYARMFVPAEYQSEAQILVTQAQADSSNQIGTIKANIDMIPTYRDILYGIPVLGPVADKSEGRYSVSELQKHLTFKQSENSQAFSIAIRLDSAKSAQETLANITNQFTDILTEIYGENINKIVILSPASFQDKKVAPSMVRFVILGAVVGMTLSSLFLVVRRLMDHTISNHDYLEAEGLTLMTELYSLKDKEVSSTYFIRDAKRN</sequence>
<dbReference type="InterPro" id="IPR050445">
    <property type="entry name" value="Bact_polysacc_biosynth/exp"/>
</dbReference>
<evidence type="ECO:0000256" key="5">
    <source>
        <dbReference type="ARBA" id="ARBA00022475"/>
    </source>
</evidence>
<evidence type="ECO:0000256" key="9">
    <source>
        <dbReference type="ARBA" id="ARBA00023136"/>
    </source>
</evidence>
<dbReference type="GO" id="GO:0000271">
    <property type="term" value="P:polysaccharide biosynthetic process"/>
    <property type="evidence" value="ECO:0007669"/>
    <property type="project" value="UniProtKB-KW"/>
</dbReference>
<evidence type="ECO:0000256" key="3">
    <source>
        <dbReference type="ARBA" id="ARBA00006683"/>
    </source>
</evidence>
<comment type="function">
    <text evidence="11">Required for CpsD phosphorylation. Involved in the regulation of capsular polysaccharide biosynthesis. May be part of a complex that directs the coordinated polymerization and export to the cell surface of the capsular polysaccharide.</text>
</comment>
<feature type="transmembrane region" description="Helical" evidence="12">
    <location>
        <begin position="21"/>
        <end position="40"/>
    </location>
</feature>
<keyword evidence="15" id="KW-1185">Reference proteome</keyword>
<evidence type="ECO:0000256" key="7">
    <source>
        <dbReference type="ARBA" id="ARBA00022903"/>
    </source>
</evidence>
<keyword evidence="6 12" id="KW-0812">Transmembrane</keyword>
<name>A0AA96ZZP4_9STRE</name>
<reference evidence="14 15" key="1">
    <citation type="submission" date="2023-02" db="EMBL/GenBank/DDBJ databases">
        <title>Streptococcus sp. Genome Sequencing and Assembly.</title>
        <authorList>
            <person name="Shore S.M."/>
            <person name="Nicholson T.L."/>
        </authorList>
    </citation>
    <scope>NUCLEOTIDE SEQUENCE [LARGE SCALE GENOMIC DNA]</scope>
    <source>
        <strain evidence="14 15">29896</strain>
    </source>
</reference>
<comment type="pathway">
    <text evidence="2">Capsule biogenesis; capsule polysaccharide biosynthesis.</text>
</comment>
<evidence type="ECO:0000313" key="14">
    <source>
        <dbReference type="EMBL" id="WNY47883.1"/>
    </source>
</evidence>
<evidence type="ECO:0000256" key="11">
    <source>
        <dbReference type="ARBA" id="ARBA00045736"/>
    </source>
</evidence>
<keyword evidence="9 12" id="KW-0472">Membrane</keyword>
<organism evidence="14 15">
    <name type="scientific">Streptococcus suivaginalis</name>
    <dbReference type="NCBI Taxonomy" id="3028082"/>
    <lineage>
        <taxon>Bacteria</taxon>
        <taxon>Bacillati</taxon>
        <taxon>Bacillota</taxon>
        <taxon>Bacilli</taxon>
        <taxon>Lactobacillales</taxon>
        <taxon>Streptococcaceae</taxon>
        <taxon>Streptococcus</taxon>
    </lineage>
</organism>
<protein>
    <recommendedName>
        <fullName evidence="4">Capsular polysaccharide biosynthesis protein CpsC</fullName>
    </recommendedName>
</protein>
<dbReference type="EMBL" id="CP118733">
    <property type="protein sequence ID" value="WNY47883.1"/>
    <property type="molecule type" value="Genomic_DNA"/>
</dbReference>
<feature type="domain" description="Polysaccharide chain length determinant N-terminal" evidence="13">
    <location>
        <begin position="8"/>
        <end position="94"/>
    </location>
</feature>
<keyword evidence="8 12" id="KW-1133">Transmembrane helix</keyword>
<dbReference type="RefSeq" id="WP_248028042.1">
    <property type="nucleotide sequence ID" value="NZ_CP118733.1"/>
</dbReference>
<keyword evidence="10" id="KW-0270">Exopolysaccharide synthesis</keyword>
<evidence type="ECO:0000256" key="1">
    <source>
        <dbReference type="ARBA" id="ARBA00004651"/>
    </source>
</evidence>
<dbReference type="PANTHER" id="PTHR32309:SF13">
    <property type="entry name" value="FERRIC ENTEROBACTIN TRANSPORT PROTEIN FEPE"/>
    <property type="match status" value="1"/>
</dbReference>
<evidence type="ECO:0000259" key="13">
    <source>
        <dbReference type="Pfam" id="PF02706"/>
    </source>
</evidence>
<evidence type="ECO:0000313" key="15">
    <source>
        <dbReference type="Proteomes" id="UP001304088"/>
    </source>
</evidence>
<dbReference type="AlphaFoldDB" id="A0AA96ZZP4"/>
<evidence type="ECO:0000256" key="10">
    <source>
        <dbReference type="ARBA" id="ARBA00023169"/>
    </source>
</evidence>
<dbReference type="Proteomes" id="UP001304088">
    <property type="component" value="Chromosome"/>
</dbReference>
<gene>
    <name evidence="14" type="ORF">PXH68_04015</name>
</gene>
<proteinExistence type="inferred from homology"/>
<dbReference type="Pfam" id="PF02706">
    <property type="entry name" value="Wzz"/>
    <property type="match status" value="1"/>
</dbReference>
<keyword evidence="7" id="KW-0972">Capsule biogenesis/degradation</keyword>
<evidence type="ECO:0000256" key="6">
    <source>
        <dbReference type="ARBA" id="ARBA00022692"/>
    </source>
</evidence>
<keyword evidence="5" id="KW-1003">Cell membrane</keyword>
<comment type="similarity">
    <text evidence="3">Belongs to the CpsC/CapA family.</text>
</comment>
<dbReference type="PANTHER" id="PTHR32309">
    <property type="entry name" value="TYROSINE-PROTEIN KINASE"/>
    <property type="match status" value="1"/>
</dbReference>
<dbReference type="GO" id="GO:0004713">
    <property type="term" value="F:protein tyrosine kinase activity"/>
    <property type="evidence" value="ECO:0007669"/>
    <property type="project" value="TreeGrafter"/>
</dbReference>
<evidence type="ECO:0000256" key="12">
    <source>
        <dbReference type="SAM" id="Phobius"/>
    </source>
</evidence>
<evidence type="ECO:0000256" key="2">
    <source>
        <dbReference type="ARBA" id="ARBA00005132"/>
    </source>
</evidence>